<proteinExistence type="predicted"/>
<evidence type="ECO:0000313" key="2">
    <source>
        <dbReference type="EMBL" id="MBV4496397.1"/>
    </source>
</evidence>
<protein>
    <submittedName>
        <fullName evidence="1">Uncharacterized protein</fullName>
    </submittedName>
</protein>
<evidence type="ECO:0000313" key="1">
    <source>
        <dbReference type="EMBL" id="MBC3391548.1"/>
    </source>
</evidence>
<dbReference type="RefSeq" id="WP_186707465.1">
    <property type="nucleotide sequence ID" value="NZ_JABWRB020000001.1"/>
</dbReference>
<gene>
    <name evidence="2" type="ORF">HU715_013580</name>
    <name evidence="1" type="ORF">HU715_17980</name>
</gene>
<dbReference type="EMBL" id="JABWRB020000001">
    <property type="protein sequence ID" value="MBV4496397.1"/>
    <property type="molecule type" value="Genomic_DNA"/>
</dbReference>
<reference evidence="1" key="2">
    <citation type="submission" date="2020-07" db="EMBL/GenBank/DDBJ databases">
        <authorList>
            <person name="Lood C."/>
            <person name="Girard L."/>
        </authorList>
    </citation>
    <scope>NUCLEOTIDE SEQUENCE</scope>
    <source>
        <strain evidence="1">SWRI12</strain>
    </source>
</reference>
<keyword evidence="3" id="KW-1185">Reference proteome</keyword>
<dbReference type="EMBL" id="JABWRB010000023">
    <property type="protein sequence ID" value="MBC3391548.1"/>
    <property type="molecule type" value="Genomic_DNA"/>
</dbReference>
<evidence type="ECO:0000313" key="3">
    <source>
        <dbReference type="Proteomes" id="UP000636518"/>
    </source>
</evidence>
<dbReference type="Proteomes" id="UP000636518">
    <property type="component" value="Unassembled WGS sequence"/>
</dbReference>
<dbReference type="AlphaFoldDB" id="A0A923JL73"/>
<organism evidence="1">
    <name type="scientific">Pseudomonas zanjanensis</name>
    <dbReference type="NCBI Taxonomy" id="2745496"/>
    <lineage>
        <taxon>Bacteria</taxon>
        <taxon>Pseudomonadati</taxon>
        <taxon>Pseudomonadota</taxon>
        <taxon>Gammaproteobacteria</taxon>
        <taxon>Pseudomonadales</taxon>
        <taxon>Pseudomonadaceae</taxon>
        <taxon>Pseudomonas</taxon>
    </lineage>
</organism>
<name>A0A923JL73_9PSED</name>
<sequence>MSDEKVITPFELGVCVAMQLVGKAIAMNPHLDIEELKRDAAAVMGTMPSEPKWVGGPGVHQAAIENLLVGIGKVKR</sequence>
<reference evidence="1 3" key="1">
    <citation type="journal article" date="2020" name="Microorganisms">
        <title>Reliable Identification of Environmental Pseudomonas Isolates Using the rpoD Gene.</title>
        <authorList>
            <consortium name="The Broad Institute Genome Sequencing Platform"/>
            <person name="Girard L."/>
            <person name="Lood C."/>
            <person name="Rokni-Zadeh H."/>
            <person name="van Noort V."/>
            <person name="Lavigne R."/>
            <person name="De Mot R."/>
        </authorList>
    </citation>
    <scope>NUCLEOTIDE SEQUENCE</scope>
    <source>
        <strain evidence="1 3">SWRI12</strain>
    </source>
</reference>
<accession>A0A923JL73</accession>
<reference evidence="2" key="3">
    <citation type="submission" date="2021-06" db="EMBL/GenBank/DDBJ databases">
        <title>Updating the genus Pseudomonas: Description of 43 new species and partition of the Pseudomonas putida group.</title>
        <authorList>
            <person name="Girard L."/>
            <person name="Lood C."/>
            <person name="Vandamme P."/>
            <person name="Rokni-Zadeh H."/>
            <person name="Van Noort V."/>
            <person name="Hofte M."/>
            <person name="Lavigne R."/>
            <person name="De Mot R."/>
        </authorList>
    </citation>
    <scope>NUCLEOTIDE SEQUENCE</scope>
    <source>
        <strain evidence="2">SWRI12</strain>
    </source>
</reference>
<comment type="caution">
    <text evidence="1">The sequence shown here is derived from an EMBL/GenBank/DDBJ whole genome shotgun (WGS) entry which is preliminary data.</text>
</comment>